<organism evidence="2 3">
    <name type="scientific">Mycoplasma putrefaciens Mput9231</name>
    <dbReference type="NCBI Taxonomy" id="1292033"/>
    <lineage>
        <taxon>Bacteria</taxon>
        <taxon>Bacillati</taxon>
        <taxon>Mycoplasmatota</taxon>
        <taxon>Mollicutes</taxon>
        <taxon>Mycoplasmataceae</taxon>
        <taxon>Mycoplasma</taxon>
    </lineage>
</organism>
<dbReference type="PATRIC" id="fig|1292033.3.peg.278"/>
<evidence type="ECO:0008006" key="4">
    <source>
        <dbReference type="Google" id="ProtNLM"/>
    </source>
</evidence>
<dbReference type="Proteomes" id="UP000012984">
    <property type="component" value="Chromosome"/>
</dbReference>
<keyword evidence="3" id="KW-1185">Reference proteome</keyword>
<evidence type="ECO:0000256" key="1">
    <source>
        <dbReference type="SAM" id="Phobius"/>
    </source>
</evidence>
<reference evidence="2 3" key="1">
    <citation type="journal article" date="2013" name="Genome Announc.">
        <title>Complete Genome Sequence of Mycoplasma putrefaciens Strain 9231, One of the Agents of Contagious Agalactia in Goats.</title>
        <authorList>
            <person name="Dupuy V."/>
            <person name="Sirand-Pugnet P."/>
            <person name="Baranowski E."/>
            <person name="Barre A."/>
            <person name="Breton M."/>
            <person name="Couture C."/>
            <person name="Dordet-Frisoni E."/>
            <person name="Gaurivaud P."/>
            <person name="Jacob D."/>
            <person name="Lemaitre C."/>
            <person name="Manso-Silvan L."/>
            <person name="Nikolski M."/>
            <person name="Nouvel L.X."/>
            <person name="Poumarat F."/>
            <person name="Tardy F."/>
            <person name="Thebault P."/>
            <person name="Theil S."/>
            <person name="Citti C."/>
            <person name="Blanchard A."/>
            <person name="Thiaucourt F."/>
        </authorList>
    </citation>
    <scope>NUCLEOTIDE SEQUENCE [LARGE SCALE GENOMIC DNA]</scope>
    <source>
        <strain evidence="2">Mput9231</strain>
    </source>
</reference>
<keyword evidence="1" id="KW-0812">Transmembrane</keyword>
<keyword evidence="1" id="KW-1133">Transmembrane helix</keyword>
<dbReference type="RefSeq" id="WP_015587328.1">
    <property type="nucleotide sequence ID" value="NC_021083.1"/>
</dbReference>
<dbReference type="EMBL" id="CP004357">
    <property type="protein sequence ID" value="AGJ90710.1"/>
    <property type="molecule type" value="Genomic_DNA"/>
</dbReference>
<dbReference type="AlphaFoldDB" id="M9WGY0"/>
<name>M9WGY0_9MOLU</name>
<evidence type="ECO:0000313" key="2">
    <source>
        <dbReference type="EMBL" id="AGJ90710.1"/>
    </source>
</evidence>
<protein>
    <recommendedName>
        <fullName evidence="4">Transmembrane protein</fullName>
    </recommendedName>
</protein>
<feature type="transmembrane region" description="Helical" evidence="1">
    <location>
        <begin position="71"/>
        <end position="96"/>
    </location>
</feature>
<proteinExistence type="predicted"/>
<dbReference type="HOGENOM" id="CLU_2317261_0_0_14"/>
<keyword evidence="1" id="KW-0472">Membrane</keyword>
<feature type="transmembrane region" description="Helical" evidence="1">
    <location>
        <begin position="38"/>
        <end position="59"/>
    </location>
</feature>
<evidence type="ECO:0000313" key="3">
    <source>
        <dbReference type="Proteomes" id="UP000012984"/>
    </source>
</evidence>
<dbReference type="KEGG" id="mput:MPUT9231_2860"/>
<gene>
    <name evidence="2" type="ORF">MPUT9231_2860</name>
</gene>
<sequence length="99" mass="10965">MNIIYQFLNLPIFGVISNELDKLNKVIIGEINSAGPQILFFIMLLLVFALFGCGIGFLIENKKRNKEASKILKRSLIGILAGFVVCLAGWAVWVAIIAR</sequence>
<accession>M9WGY0</accession>